<dbReference type="InterPro" id="IPR039422">
    <property type="entry name" value="MarR/SlyA-like"/>
</dbReference>
<dbReference type="RefSeq" id="WP_184792786.1">
    <property type="nucleotide sequence ID" value="NZ_BONT01000102.1"/>
</dbReference>
<dbReference type="PROSITE" id="PS50995">
    <property type="entry name" value="HTH_MARR_2"/>
    <property type="match status" value="1"/>
</dbReference>
<keyword evidence="1" id="KW-0805">Transcription regulation</keyword>
<dbReference type="PROSITE" id="PS01117">
    <property type="entry name" value="HTH_MARR_1"/>
    <property type="match status" value="1"/>
</dbReference>
<reference evidence="5 6" key="1">
    <citation type="submission" date="2020-08" db="EMBL/GenBank/DDBJ databases">
        <title>Genomic Encyclopedia of Type Strains, Phase IV (KMG-IV): sequencing the most valuable type-strain genomes for metagenomic binning, comparative biology and taxonomic classification.</title>
        <authorList>
            <person name="Goeker M."/>
        </authorList>
    </citation>
    <scope>NUCLEOTIDE SEQUENCE [LARGE SCALE GENOMIC DNA]</scope>
    <source>
        <strain evidence="5 6">YIM 65646</strain>
    </source>
</reference>
<name>A0A841G220_9ACTN</name>
<evidence type="ECO:0000259" key="4">
    <source>
        <dbReference type="PROSITE" id="PS50995"/>
    </source>
</evidence>
<dbReference type="InterPro" id="IPR036390">
    <property type="entry name" value="WH_DNA-bd_sf"/>
</dbReference>
<sequence length="125" mass="14117">MAATPETNLVERWRDVLTCYSAVSCALERALQDAHGLGMSEFEALDRIVDAQCEKRRMNELAADMYLSQSALSRAVARLERDGLVSRDMCAEDRRSIFVRITDTGRDKHAQARETQRAVLAEHFA</sequence>
<gene>
    <name evidence="5" type="ORF">HNR73_007595</name>
</gene>
<dbReference type="InterPro" id="IPR036388">
    <property type="entry name" value="WH-like_DNA-bd_sf"/>
</dbReference>
<accession>A0A841G220</accession>
<protein>
    <submittedName>
        <fullName evidence="5">DNA-binding MarR family transcriptional regulator</fullName>
    </submittedName>
</protein>
<keyword evidence="3" id="KW-0804">Transcription</keyword>
<dbReference type="Pfam" id="PF01047">
    <property type="entry name" value="MarR"/>
    <property type="match status" value="1"/>
</dbReference>
<comment type="caution">
    <text evidence="5">The sequence shown here is derived from an EMBL/GenBank/DDBJ whole genome shotgun (WGS) entry which is preliminary data.</text>
</comment>
<keyword evidence="2 5" id="KW-0238">DNA-binding</keyword>
<keyword evidence="6" id="KW-1185">Reference proteome</keyword>
<dbReference type="PANTHER" id="PTHR33164:SF99">
    <property type="entry name" value="MARR FAMILY REGULATORY PROTEIN"/>
    <property type="match status" value="1"/>
</dbReference>
<dbReference type="Gene3D" id="1.10.10.10">
    <property type="entry name" value="Winged helix-like DNA-binding domain superfamily/Winged helix DNA-binding domain"/>
    <property type="match status" value="1"/>
</dbReference>
<dbReference type="InterPro" id="IPR000835">
    <property type="entry name" value="HTH_MarR-typ"/>
</dbReference>
<evidence type="ECO:0000256" key="1">
    <source>
        <dbReference type="ARBA" id="ARBA00023015"/>
    </source>
</evidence>
<evidence type="ECO:0000313" key="6">
    <source>
        <dbReference type="Proteomes" id="UP000548476"/>
    </source>
</evidence>
<evidence type="ECO:0000256" key="3">
    <source>
        <dbReference type="ARBA" id="ARBA00023163"/>
    </source>
</evidence>
<dbReference type="InterPro" id="IPR023187">
    <property type="entry name" value="Tscrpt_reg_MarR-type_CS"/>
</dbReference>
<dbReference type="SMART" id="SM00347">
    <property type="entry name" value="HTH_MARR"/>
    <property type="match status" value="1"/>
</dbReference>
<dbReference type="GO" id="GO:0003700">
    <property type="term" value="F:DNA-binding transcription factor activity"/>
    <property type="evidence" value="ECO:0007669"/>
    <property type="project" value="InterPro"/>
</dbReference>
<dbReference type="AlphaFoldDB" id="A0A841G220"/>
<dbReference type="GO" id="GO:0003677">
    <property type="term" value="F:DNA binding"/>
    <property type="evidence" value="ECO:0007669"/>
    <property type="project" value="UniProtKB-KW"/>
</dbReference>
<feature type="domain" description="HTH marR-type" evidence="4">
    <location>
        <begin position="1"/>
        <end position="125"/>
    </location>
</feature>
<evidence type="ECO:0000313" key="5">
    <source>
        <dbReference type="EMBL" id="MBB6039697.1"/>
    </source>
</evidence>
<dbReference type="SUPFAM" id="SSF46785">
    <property type="entry name" value="Winged helix' DNA-binding domain"/>
    <property type="match status" value="1"/>
</dbReference>
<dbReference type="GO" id="GO:0006950">
    <property type="term" value="P:response to stress"/>
    <property type="evidence" value="ECO:0007669"/>
    <property type="project" value="TreeGrafter"/>
</dbReference>
<dbReference type="Proteomes" id="UP000548476">
    <property type="component" value="Unassembled WGS sequence"/>
</dbReference>
<dbReference type="PANTHER" id="PTHR33164">
    <property type="entry name" value="TRANSCRIPTIONAL REGULATOR, MARR FAMILY"/>
    <property type="match status" value="1"/>
</dbReference>
<dbReference type="EMBL" id="JACHGT010000025">
    <property type="protein sequence ID" value="MBB6039697.1"/>
    <property type="molecule type" value="Genomic_DNA"/>
</dbReference>
<proteinExistence type="predicted"/>
<evidence type="ECO:0000256" key="2">
    <source>
        <dbReference type="ARBA" id="ARBA00023125"/>
    </source>
</evidence>
<organism evidence="5 6">
    <name type="scientific">Phytomonospora endophytica</name>
    <dbReference type="NCBI Taxonomy" id="714109"/>
    <lineage>
        <taxon>Bacteria</taxon>
        <taxon>Bacillati</taxon>
        <taxon>Actinomycetota</taxon>
        <taxon>Actinomycetes</taxon>
        <taxon>Micromonosporales</taxon>
        <taxon>Micromonosporaceae</taxon>
        <taxon>Phytomonospora</taxon>
    </lineage>
</organism>